<proteinExistence type="predicted"/>
<dbReference type="EMBL" id="JAQQWP010000001">
    <property type="protein sequence ID" value="KAK8132422.1"/>
    <property type="molecule type" value="Genomic_DNA"/>
</dbReference>
<dbReference type="GO" id="GO:0031417">
    <property type="term" value="C:NatC complex"/>
    <property type="evidence" value="ECO:0007669"/>
    <property type="project" value="InterPro"/>
</dbReference>
<evidence type="ECO:0000259" key="1">
    <source>
        <dbReference type="SMART" id="SM00651"/>
    </source>
</evidence>
<dbReference type="PANTHER" id="PTHR10701:SF5">
    <property type="entry name" value="N-ALPHA-ACETYLTRANSFERASE 38, NATC AUXILIARY SUBUNIT"/>
    <property type="match status" value="1"/>
</dbReference>
<dbReference type="CDD" id="cd06168">
    <property type="entry name" value="LSMD1"/>
    <property type="match status" value="1"/>
</dbReference>
<evidence type="ECO:0000313" key="3">
    <source>
        <dbReference type="Proteomes" id="UP001392437"/>
    </source>
</evidence>
<feature type="domain" description="Sm" evidence="1">
    <location>
        <begin position="8"/>
        <end position="93"/>
    </location>
</feature>
<keyword evidence="3" id="KW-1185">Reference proteome</keyword>
<dbReference type="InterPro" id="IPR034110">
    <property type="entry name" value="LSMD1_Sm"/>
</dbReference>
<dbReference type="Gene3D" id="2.30.30.100">
    <property type="match status" value="1"/>
</dbReference>
<dbReference type="PANTHER" id="PTHR10701">
    <property type="entry name" value="SMALL NUCLEAR RIBONUCLEOPROTEIN-ASSOCIATED PROTEIN B AND N"/>
    <property type="match status" value="1"/>
</dbReference>
<evidence type="ECO:0000313" key="2">
    <source>
        <dbReference type="EMBL" id="KAK8132422.1"/>
    </source>
</evidence>
<organism evidence="2 3">
    <name type="scientific">Apiospora kogelbergensis</name>
    <dbReference type="NCBI Taxonomy" id="1337665"/>
    <lineage>
        <taxon>Eukaryota</taxon>
        <taxon>Fungi</taxon>
        <taxon>Dikarya</taxon>
        <taxon>Ascomycota</taxon>
        <taxon>Pezizomycotina</taxon>
        <taxon>Sordariomycetes</taxon>
        <taxon>Xylariomycetidae</taxon>
        <taxon>Amphisphaeriales</taxon>
        <taxon>Apiosporaceae</taxon>
        <taxon>Apiospora</taxon>
    </lineage>
</organism>
<gene>
    <name evidence="2" type="ORF">PG999_000595</name>
</gene>
<dbReference type="InterPro" id="IPR001163">
    <property type="entry name" value="Sm_dom_euk/arc"/>
</dbReference>
<reference evidence="2 3" key="1">
    <citation type="submission" date="2023-01" db="EMBL/GenBank/DDBJ databases">
        <title>Analysis of 21 Apiospora genomes using comparative genomics revels a genus with tremendous synthesis potential of carbohydrate active enzymes and secondary metabolites.</title>
        <authorList>
            <person name="Sorensen T."/>
        </authorList>
    </citation>
    <scope>NUCLEOTIDE SEQUENCE [LARGE SCALE GENOMIC DNA]</scope>
    <source>
        <strain evidence="2 3">CBS 117206</strain>
    </source>
</reference>
<dbReference type="InterPro" id="IPR050914">
    <property type="entry name" value="snRNP_SmB/NAA38-like"/>
</dbReference>
<dbReference type="Pfam" id="PF01423">
    <property type="entry name" value="LSM"/>
    <property type="match status" value="1"/>
</dbReference>
<dbReference type="InterPro" id="IPR010920">
    <property type="entry name" value="LSM_dom_sf"/>
</dbReference>
<dbReference type="SUPFAM" id="SSF50182">
    <property type="entry name" value="Sm-like ribonucleoproteins"/>
    <property type="match status" value="1"/>
</dbReference>
<dbReference type="SMART" id="SM00651">
    <property type="entry name" value="Sm"/>
    <property type="match status" value="1"/>
</dbReference>
<dbReference type="AlphaFoldDB" id="A0AAW0RBW9"/>
<accession>A0AAW0RBW9</accession>
<protein>
    <submittedName>
        <fullName evidence="2">LSM domain-containing protein</fullName>
    </submittedName>
</protein>
<comment type="caution">
    <text evidence="2">The sequence shown here is derived from an EMBL/GenBank/DDBJ whole genome shotgun (WGS) entry which is preliminary data.</text>
</comment>
<dbReference type="Proteomes" id="UP001392437">
    <property type="component" value="Unassembled WGS sequence"/>
</dbReference>
<name>A0AAW0RBW9_9PEZI</name>
<sequence length="113" mass="12555">MEFSAAEEYLNSLINKTLRVHATDSRMFVGTFKCTDANRNVVLALTHEYRQPSQKQLAEAAASSSTGTVQAEMTSRYLGLVVVPGEHIVKMEVEQFVSQMKNKSALGQRALYV</sequence>